<dbReference type="Proteomes" id="UP000631694">
    <property type="component" value="Unassembled WGS sequence"/>
</dbReference>
<name>A0A931I3T9_9HYPH</name>
<dbReference type="EMBL" id="JADZLT010000050">
    <property type="protein sequence ID" value="MBH0238363.1"/>
    <property type="molecule type" value="Genomic_DNA"/>
</dbReference>
<keyword evidence="1" id="KW-1133">Transmembrane helix</keyword>
<accession>A0A931I3T9</accession>
<keyword evidence="3" id="KW-1185">Reference proteome</keyword>
<evidence type="ECO:0000313" key="3">
    <source>
        <dbReference type="Proteomes" id="UP000631694"/>
    </source>
</evidence>
<feature type="transmembrane region" description="Helical" evidence="1">
    <location>
        <begin position="92"/>
        <end position="114"/>
    </location>
</feature>
<dbReference type="PROSITE" id="PS51257">
    <property type="entry name" value="PROKAR_LIPOPROTEIN"/>
    <property type="match status" value="1"/>
</dbReference>
<evidence type="ECO:0000256" key="1">
    <source>
        <dbReference type="SAM" id="Phobius"/>
    </source>
</evidence>
<reference evidence="2" key="1">
    <citation type="submission" date="2020-12" db="EMBL/GenBank/DDBJ databases">
        <title>Methylobrevis albus sp. nov., isolated from fresh water lack sediment.</title>
        <authorList>
            <person name="Zou Q."/>
        </authorList>
    </citation>
    <scope>NUCLEOTIDE SEQUENCE</scope>
    <source>
        <strain evidence="2">L22</strain>
    </source>
</reference>
<comment type="caution">
    <text evidence="2">The sequence shown here is derived from an EMBL/GenBank/DDBJ whole genome shotgun (WGS) entry which is preliminary data.</text>
</comment>
<dbReference type="AlphaFoldDB" id="A0A931I3T9"/>
<protein>
    <submittedName>
        <fullName evidence="2">Uncharacterized protein</fullName>
    </submittedName>
</protein>
<organism evidence="2 3">
    <name type="scientific">Methylobrevis albus</name>
    <dbReference type="NCBI Taxonomy" id="2793297"/>
    <lineage>
        <taxon>Bacteria</taxon>
        <taxon>Pseudomonadati</taxon>
        <taxon>Pseudomonadota</taxon>
        <taxon>Alphaproteobacteria</taxon>
        <taxon>Hyphomicrobiales</taxon>
        <taxon>Pleomorphomonadaceae</taxon>
        <taxon>Methylobrevis</taxon>
    </lineage>
</organism>
<feature type="transmembrane region" description="Helical" evidence="1">
    <location>
        <begin position="12"/>
        <end position="32"/>
    </location>
</feature>
<sequence length="119" mass="12102">MRAHRSIDLPLVAAGFTIWSIGFVAVYGVLSLGCAAGWDTVPVLGPVTLQRAILVALSLGTAAATAAVTLLLARRRPAATGQGGPTDFLRIVAFYTAVAATASVLFTFSGVAVLSSCVP</sequence>
<proteinExistence type="predicted"/>
<gene>
    <name evidence="2" type="ORF">I5731_11050</name>
</gene>
<feature type="transmembrane region" description="Helical" evidence="1">
    <location>
        <begin position="52"/>
        <end position="72"/>
    </location>
</feature>
<evidence type="ECO:0000313" key="2">
    <source>
        <dbReference type="EMBL" id="MBH0238363.1"/>
    </source>
</evidence>
<dbReference type="RefSeq" id="WP_197311443.1">
    <property type="nucleotide sequence ID" value="NZ_JADZLT010000050.1"/>
</dbReference>
<keyword evidence="1" id="KW-0472">Membrane</keyword>
<keyword evidence="1" id="KW-0812">Transmembrane</keyword>